<dbReference type="RefSeq" id="WP_058732894.1">
    <property type="nucleotide sequence ID" value="NZ_LDTD01000041.1"/>
</dbReference>
<organism evidence="2 3">
    <name type="scientific">Sphingomonas sanguinis</name>
    <dbReference type="NCBI Taxonomy" id="33051"/>
    <lineage>
        <taxon>Bacteria</taxon>
        <taxon>Pseudomonadati</taxon>
        <taxon>Pseudomonadota</taxon>
        <taxon>Alphaproteobacteria</taxon>
        <taxon>Sphingomonadales</taxon>
        <taxon>Sphingomonadaceae</taxon>
        <taxon>Sphingomonas</taxon>
    </lineage>
</organism>
<name>A0A147I190_9SPHN</name>
<dbReference type="PATRIC" id="fig|33051.3.peg.2271"/>
<dbReference type="InterPro" id="IPR011008">
    <property type="entry name" value="Dimeric_a/b-barrel"/>
</dbReference>
<dbReference type="AlphaFoldDB" id="A0A147I190"/>
<evidence type="ECO:0000259" key="1">
    <source>
        <dbReference type="PROSITE" id="PS51725"/>
    </source>
</evidence>
<keyword evidence="2" id="KW-0503">Monooxygenase</keyword>
<dbReference type="SUPFAM" id="SSF54909">
    <property type="entry name" value="Dimeric alpha+beta barrel"/>
    <property type="match status" value="1"/>
</dbReference>
<dbReference type="PROSITE" id="PS51725">
    <property type="entry name" value="ABM"/>
    <property type="match status" value="1"/>
</dbReference>
<dbReference type="InterPro" id="IPR050744">
    <property type="entry name" value="AI-2_Isomerase_LsrG"/>
</dbReference>
<accession>A0A147I190</accession>
<dbReference type="GO" id="GO:0004497">
    <property type="term" value="F:monooxygenase activity"/>
    <property type="evidence" value="ECO:0007669"/>
    <property type="project" value="UniProtKB-KW"/>
</dbReference>
<evidence type="ECO:0000313" key="2">
    <source>
        <dbReference type="EMBL" id="KTT71298.1"/>
    </source>
</evidence>
<evidence type="ECO:0000313" key="3">
    <source>
        <dbReference type="Proteomes" id="UP000072867"/>
    </source>
</evidence>
<dbReference type="Proteomes" id="UP000072867">
    <property type="component" value="Unassembled WGS sequence"/>
</dbReference>
<sequence length="99" mass="10788">MTDPVVHVIARLIPRPGKAEELANAFQEILAEVRAEPGCLLYDAHESRDAPGVIVMVESWADQAALDAHGRAPALTRLAARFDALLAEPPTIERLRRIG</sequence>
<dbReference type="EMBL" id="LDTD01000041">
    <property type="protein sequence ID" value="KTT71298.1"/>
    <property type="molecule type" value="Genomic_DNA"/>
</dbReference>
<dbReference type="InterPro" id="IPR007138">
    <property type="entry name" value="ABM_dom"/>
</dbReference>
<keyword evidence="2" id="KW-0560">Oxidoreductase</keyword>
<dbReference type="PANTHER" id="PTHR33336:SF3">
    <property type="entry name" value="ABM DOMAIN-CONTAINING PROTEIN"/>
    <property type="match status" value="1"/>
</dbReference>
<dbReference type="Pfam" id="PF03992">
    <property type="entry name" value="ABM"/>
    <property type="match status" value="1"/>
</dbReference>
<feature type="domain" description="ABM" evidence="1">
    <location>
        <begin position="6"/>
        <end position="94"/>
    </location>
</feature>
<protein>
    <submittedName>
        <fullName evidence="2">Antibiotic biosynthesis monooxygenase</fullName>
    </submittedName>
</protein>
<reference evidence="2 3" key="1">
    <citation type="journal article" date="2016" name="Front. Microbiol.">
        <title>Genomic Resource of Rice Seed Associated Bacteria.</title>
        <authorList>
            <person name="Midha S."/>
            <person name="Bansal K."/>
            <person name="Sharma S."/>
            <person name="Kumar N."/>
            <person name="Patil P.P."/>
            <person name="Chaudhry V."/>
            <person name="Patil P.B."/>
        </authorList>
    </citation>
    <scope>NUCLEOTIDE SEQUENCE [LARGE SCALE GENOMIC DNA]</scope>
    <source>
        <strain evidence="2 3">NS319</strain>
    </source>
</reference>
<dbReference type="Gene3D" id="3.30.70.100">
    <property type="match status" value="1"/>
</dbReference>
<gene>
    <name evidence="2" type="ORF">NS319_06340</name>
</gene>
<dbReference type="PANTHER" id="PTHR33336">
    <property type="entry name" value="QUINOL MONOOXYGENASE YGIN-RELATED"/>
    <property type="match status" value="1"/>
</dbReference>
<comment type="caution">
    <text evidence="2">The sequence shown here is derived from an EMBL/GenBank/DDBJ whole genome shotgun (WGS) entry which is preliminary data.</text>
</comment>
<proteinExistence type="predicted"/>